<gene>
    <name evidence="5" type="primary">birA</name>
    <name evidence="7" type="ORF">CBF37_07725</name>
</gene>
<comment type="catalytic activity">
    <reaction evidence="5">
        <text>biotin + L-lysyl-[protein] + ATP = N(6)-biotinyl-L-lysyl-[protein] + AMP + diphosphate + H(+)</text>
        <dbReference type="Rhea" id="RHEA:11756"/>
        <dbReference type="Rhea" id="RHEA-COMP:9752"/>
        <dbReference type="Rhea" id="RHEA-COMP:10505"/>
        <dbReference type="ChEBI" id="CHEBI:15378"/>
        <dbReference type="ChEBI" id="CHEBI:29969"/>
        <dbReference type="ChEBI" id="CHEBI:30616"/>
        <dbReference type="ChEBI" id="CHEBI:33019"/>
        <dbReference type="ChEBI" id="CHEBI:57586"/>
        <dbReference type="ChEBI" id="CHEBI:83144"/>
        <dbReference type="ChEBI" id="CHEBI:456215"/>
        <dbReference type="EC" id="6.3.4.15"/>
    </reaction>
</comment>
<dbReference type="GO" id="GO:0004077">
    <property type="term" value="F:biotin--[biotin carboxyl-carrier protein] ligase activity"/>
    <property type="evidence" value="ECO:0007669"/>
    <property type="project" value="UniProtKB-UniRule"/>
</dbReference>
<comment type="caution">
    <text evidence="5">Lacks conserved residue(s) required for the propagation of feature annotation.</text>
</comment>
<accession>A0A429ZX23</accession>
<dbReference type="Pfam" id="PF08279">
    <property type="entry name" value="HTH_11"/>
    <property type="match status" value="1"/>
</dbReference>
<keyword evidence="5" id="KW-0805">Transcription regulation</keyword>
<evidence type="ECO:0000256" key="2">
    <source>
        <dbReference type="ARBA" id="ARBA00022741"/>
    </source>
</evidence>
<dbReference type="Pfam" id="PF02237">
    <property type="entry name" value="BPL_C"/>
    <property type="match status" value="1"/>
</dbReference>
<dbReference type="GO" id="GO:0005524">
    <property type="term" value="F:ATP binding"/>
    <property type="evidence" value="ECO:0007669"/>
    <property type="project" value="UniProtKB-UniRule"/>
</dbReference>
<dbReference type="Proteomes" id="UP000287857">
    <property type="component" value="Unassembled WGS sequence"/>
</dbReference>
<dbReference type="RefSeq" id="WP_125984171.1">
    <property type="nucleotide sequence ID" value="NZ_NGJS01000010.1"/>
</dbReference>
<evidence type="ECO:0000256" key="5">
    <source>
        <dbReference type="HAMAP-Rule" id="MF_00978"/>
    </source>
</evidence>
<reference evidence="7 8" key="1">
    <citation type="submission" date="2017-05" db="EMBL/GenBank/DDBJ databases">
        <title>Vagococcus spp. assemblies.</title>
        <authorList>
            <person name="Gulvik C.A."/>
        </authorList>
    </citation>
    <scope>NUCLEOTIDE SEQUENCE [LARGE SCALE GENOMIC DNA]</scope>
    <source>
        <strain evidence="7 8">SS1995</strain>
    </source>
</reference>
<keyword evidence="1 5" id="KW-0436">Ligase</keyword>
<keyword evidence="4 5" id="KW-0092">Biotin</keyword>
<evidence type="ECO:0000256" key="1">
    <source>
        <dbReference type="ARBA" id="ARBA00022598"/>
    </source>
</evidence>
<keyword evidence="5" id="KW-0804">Transcription</keyword>
<feature type="domain" description="BPL/LPL catalytic" evidence="6">
    <location>
        <begin position="69"/>
        <end position="263"/>
    </location>
</feature>
<sequence length="325" mass="36091">MKTKDRILFFLEKNKGHYVSGSKLAESLGISRNAVWKNIKQLESDGYCIEAKTNLGYRLVETSDKLTLSAIKSGLENTYQKLPVHVFDSIDSTNRYAKELANNQITHGTIVVADEQTNGKGRYGKTFESPASSGMYISFVLDPSLIDLNNISLVTLYTAVCVQQTIHEATGISLSIKWVNDLYYHDKKVCGILTEAITNVENSEVKSLVVGIGLNISTVHHNFSTEVRKIASSLFEKSGQTINRNELTTLFINNFLAGLSSIDEDRLIKLYDSFLMWKNEKVNVIRGNQVSSGIVRGIATNGNLVLEDSVGEIHTFNSGEIQIKK</sequence>
<dbReference type="GO" id="GO:0016740">
    <property type="term" value="F:transferase activity"/>
    <property type="evidence" value="ECO:0007669"/>
    <property type="project" value="UniProtKB-ARBA"/>
</dbReference>
<dbReference type="PANTHER" id="PTHR12835">
    <property type="entry name" value="BIOTIN PROTEIN LIGASE"/>
    <property type="match status" value="1"/>
</dbReference>
<dbReference type="InterPro" id="IPR004408">
    <property type="entry name" value="Biotin_CoA_COase_ligase"/>
</dbReference>
<keyword evidence="8" id="KW-1185">Reference proteome</keyword>
<dbReference type="SUPFAM" id="SSF46785">
    <property type="entry name" value="Winged helix' DNA-binding domain"/>
    <property type="match status" value="1"/>
</dbReference>
<dbReference type="InterPro" id="IPR045864">
    <property type="entry name" value="aa-tRNA-synth_II/BPL/LPL"/>
</dbReference>
<dbReference type="InterPro" id="IPR036390">
    <property type="entry name" value="WH_DNA-bd_sf"/>
</dbReference>
<dbReference type="HAMAP" id="MF_00978">
    <property type="entry name" value="Bifunct_BirA"/>
    <property type="match status" value="1"/>
</dbReference>
<evidence type="ECO:0000313" key="8">
    <source>
        <dbReference type="Proteomes" id="UP000287857"/>
    </source>
</evidence>
<evidence type="ECO:0000256" key="4">
    <source>
        <dbReference type="ARBA" id="ARBA00023267"/>
    </source>
</evidence>
<dbReference type="GO" id="GO:0006355">
    <property type="term" value="P:regulation of DNA-templated transcription"/>
    <property type="evidence" value="ECO:0007669"/>
    <property type="project" value="UniProtKB-UniRule"/>
</dbReference>
<dbReference type="InterPro" id="IPR003142">
    <property type="entry name" value="BPL_C"/>
</dbReference>
<dbReference type="InterPro" id="IPR004143">
    <property type="entry name" value="BPL_LPL_catalytic"/>
</dbReference>
<dbReference type="EC" id="6.3.4.15" evidence="5"/>
<feature type="binding site" evidence="5">
    <location>
        <position position="188"/>
    </location>
    <ligand>
        <name>biotin</name>
        <dbReference type="ChEBI" id="CHEBI:57586"/>
    </ligand>
</feature>
<evidence type="ECO:0000259" key="6">
    <source>
        <dbReference type="PROSITE" id="PS51733"/>
    </source>
</evidence>
<dbReference type="GO" id="GO:0003677">
    <property type="term" value="F:DNA binding"/>
    <property type="evidence" value="ECO:0007669"/>
    <property type="project" value="UniProtKB-UniRule"/>
</dbReference>
<comment type="similarity">
    <text evidence="5">Belongs to the biotin--protein ligase family.</text>
</comment>
<dbReference type="PANTHER" id="PTHR12835:SF5">
    <property type="entry name" value="BIOTIN--PROTEIN LIGASE"/>
    <property type="match status" value="1"/>
</dbReference>
<dbReference type="CDD" id="cd16442">
    <property type="entry name" value="BPL"/>
    <property type="match status" value="1"/>
</dbReference>
<dbReference type="NCBIfam" id="TIGR00121">
    <property type="entry name" value="birA_ligase"/>
    <property type="match status" value="1"/>
</dbReference>
<keyword evidence="2 5" id="KW-0547">Nucleotide-binding</keyword>
<name>A0A429ZX23_9ENTE</name>
<feature type="binding site" evidence="5">
    <location>
        <begin position="92"/>
        <end position="94"/>
    </location>
    <ligand>
        <name>biotin</name>
        <dbReference type="ChEBI" id="CHEBI:57586"/>
    </ligand>
</feature>
<dbReference type="Gene3D" id="3.30.930.10">
    <property type="entry name" value="Bira Bifunctional Protein, Domain 2"/>
    <property type="match status" value="1"/>
</dbReference>
<evidence type="ECO:0000256" key="3">
    <source>
        <dbReference type="ARBA" id="ARBA00022840"/>
    </source>
</evidence>
<dbReference type="Gene3D" id="1.10.10.10">
    <property type="entry name" value="Winged helix-like DNA-binding domain superfamily/Winged helix DNA-binding domain"/>
    <property type="match status" value="1"/>
</dbReference>
<comment type="caution">
    <text evidence="7">The sequence shown here is derived from an EMBL/GenBank/DDBJ whole genome shotgun (WGS) entry which is preliminary data.</text>
</comment>
<dbReference type="PROSITE" id="PS51733">
    <property type="entry name" value="BPL_LPL_CATALYTIC"/>
    <property type="match status" value="1"/>
</dbReference>
<dbReference type="Pfam" id="PF03099">
    <property type="entry name" value="BPL_LplA_LipB"/>
    <property type="match status" value="1"/>
</dbReference>
<dbReference type="InterPro" id="IPR036388">
    <property type="entry name" value="WH-like_DNA-bd_sf"/>
</dbReference>
<comment type="function">
    <text evidence="5">Acts both as a biotin--[acetyl-CoA-carboxylase] ligase and a repressor.</text>
</comment>
<dbReference type="InterPro" id="IPR030855">
    <property type="entry name" value="Bifunct_BirA"/>
</dbReference>
<dbReference type="SUPFAM" id="SSF55681">
    <property type="entry name" value="Class II aaRS and biotin synthetases"/>
    <property type="match status" value="1"/>
</dbReference>
<feature type="binding site" evidence="5">
    <location>
        <position position="116"/>
    </location>
    <ligand>
        <name>biotin</name>
        <dbReference type="ChEBI" id="CHEBI:57586"/>
    </ligand>
</feature>
<dbReference type="InterPro" id="IPR008988">
    <property type="entry name" value="Transcriptional_repressor_C"/>
</dbReference>
<proteinExistence type="inferred from homology"/>
<feature type="DNA-binding region" description="H-T-H motif" evidence="5">
    <location>
        <begin position="21"/>
        <end position="40"/>
    </location>
</feature>
<keyword evidence="5" id="KW-0238">DNA-binding</keyword>
<dbReference type="GO" id="GO:0009249">
    <property type="term" value="P:protein lipoylation"/>
    <property type="evidence" value="ECO:0007669"/>
    <property type="project" value="UniProtKB-ARBA"/>
</dbReference>
<dbReference type="SUPFAM" id="SSF50037">
    <property type="entry name" value="C-terminal domain of transcriptional repressors"/>
    <property type="match status" value="1"/>
</dbReference>
<dbReference type="EMBL" id="NGJS01000010">
    <property type="protein sequence ID" value="RST98393.1"/>
    <property type="molecule type" value="Genomic_DNA"/>
</dbReference>
<protein>
    <recommendedName>
        <fullName evidence="5">Bifunctional ligase/repressor BirA</fullName>
    </recommendedName>
    <alternativeName>
        <fullName evidence="5">Biotin--[acetyl-CoA-carboxylase] ligase</fullName>
        <ecNumber evidence="5">6.3.4.15</ecNumber>
    </alternativeName>
    <alternativeName>
        <fullName evidence="5">Biotin--protein ligase</fullName>
    </alternativeName>
    <alternativeName>
        <fullName evidence="5">Biotin-[acetyl-CoA carboxylase] synthetase</fullName>
    </alternativeName>
</protein>
<keyword evidence="5" id="KW-0678">Repressor</keyword>
<keyword evidence="3 5" id="KW-0067">ATP-binding</keyword>
<organism evidence="7 8">
    <name type="scientific">Vagococcus vulneris</name>
    <dbReference type="NCBI Taxonomy" id="1977869"/>
    <lineage>
        <taxon>Bacteria</taxon>
        <taxon>Bacillati</taxon>
        <taxon>Bacillota</taxon>
        <taxon>Bacilli</taxon>
        <taxon>Lactobacillales</taxon>
        <taxon>Enterococcaceae</taxon>
        <taxon>Vagococcus</taxon>
    </lineage>
</organism>
<dbReference type="GO" id="GO:0005737">
    <property type="term" value="C:cytoplasm"/>
    <property type="evidence" value="ECO:0007669"/>
    <property type="project" value="TreeGrafter"/>
</dbReference>
<dbReference type="AlphaFoldDB" id="A0A429ZX23"/>
<dbReference type="OrthoDB" id="9807064at2"/>
<dbReference type="Gene3D" id="2.30.30.100">
    <property type="match status" value="1"/>
</dbReference>
<evidence type="ECO:0000313" key="7">
    <source>
        <dbReference type="EMBL" id="RST98393.1"/>
    </source>
</evidence>
<dbReference type="InterPro" id="IPR013196">
    <property type="entry name" value="HTH_11"/>
</dbReference>